<dbReference type="InterPro" id="IPR036097">
    <property type="entry name" value="HisK_dim/P_sf"/>
</dbReference>
<evidence type="ECO:0000256" key="3">
    <source>
        <dbReference type="ARBA" id="ARBA00022553"/>
    </source>
</evidence>
<comment type="catalytic activity">
    <reaction evidence="1">
        <text>ATP + protein L-histidine = ADP + protein N-phospho-L-histidine.</text>
        <dbReference type="EC" id="2.7.13.3"/>
    </reaction>
</comment>
<gene>
    <name evidence="9" type="ORF">DSM106972_013000</name>
</gene>
<reference evidence="9" key="2">
    <citation type="journal article" date="2019" name="Genome Biol. Evol.">
        <title>Day and night: Metabolic profiles and evolutionary relationships of six axenic non-marine cyanobacteria.</title>
        <authorList>
            <person name="Will S.E."/>
            <person name="Henke P."/>
            <person name="Boedeker C."/>
            <person name="Huang S."/>
            <person name="Brinkmann H."/>
            <person name="Rohde M."/>
            <person name="Jarek M."/>
            <person name="Friedl T."/>
            <person name="Seufert S."/>
            <person name="Schumacher M."/>
            <person name="Overmann J."/>
            <person name="Neumann-Schaal M."/>
            <person name="Petersen J."/>
        </authorList>
    </citation>
    <scope>NUCLEOTIDE SEQUENCE [LARGE SCALE GENOMIC DNA]</scope>
    <source>
        <strain evidence="9">PCC 7102</strain>
    </source>
</reference>
<evidence type="ECO:0000256" key="4">
    <source>
        <dbReference type="ARBA" id="ARBA00022679"/>
    </source>
</evidence>
<protein>
    <recommendedName>
        <fullName evidence="2">histidine kinase</fullName>
        <ecNumber evidence="2">2.7.13.3</ecNumber>
    </recommendedName>
</protein>
<comment type="caution">
    <text evidence="9">The sequence shown here is derived from an EMBL/GenBank/DDBJ whole genome shotgun (WGS) entry which is preliminary data.</text>
</comment>
<dbReference type="GO" id="GO:0000155">
    <property type="term" value="F:phosphorelay sensor kinase activity"/>
    <property type="evidence" value="ECO:0007669"/>
    <property type="project" value="InterPro"/>
</dbReference>
<evidence type="ECO:0000256" key="6">
    <source>
        <dbReference type="ARBA" id="ARBA00023012"/>
    </source>
</evidence>
<dbReference type="InterPro" id="IPR036890">
    <property type="entry name" value="HATPase_C_sf"/>
</dbReference>
<reference evidence="9" key="1">
    <citation type="submission" date="2018-12" db="EMBL/GenBank/DDBJ databases">
        <authorList>
            <person name="Will S."/>
            <person name="Neumann-Schaal M."/>
            <person name="Henke P."/>
        </authorList>
    </citation>
    <scope>NUCLEOTIDE SEQUENCE</scope>
    <source>
        <strain evidence="9">PCC 7102</strain>
    </source>
</reference>
<evidence type="ECO:0000256" key="5">
    <source>
        <dbReference type="ARBA" id="ARBA00022777"/>
    </source>
</evidence>
<dbReference type="SUPFAM" id="SSF55874">
    <property type="entry name" value="ATPase domain of HSP90 chaperone/DNA topoisomerase II/histidine kinase"/>
    <property type="match status" value="1"/>
</dbReference>
<evidence type="ECO:0000259" key="8">
    <source>
        <dbReference type="PROSITE" id="PS50109"/>
    </source>
</evidence>
<keyword evidence="4" id="KW-0808">Transferase</keyword>
<dbReference type="PANTHER" id="PTHR45453">
    <property type="entry name" value="PHOSPHATE REGULON SENSOR PROTEIN PHOR"/>
    <property type="match status" value="1"/>
</dbReference>
<dbReference type="AlphaFoldDB" id="A0A433VQ32"/>
<dbReference type="Proteomes" id="UP000271624">
    <property type="component" value="Unassembled WGS sequence"/>
</dbReference>
<dbReference type="InterPro" id="IPR003594">
    <property type="entry name" value="HATPase_dom"/>
</dbReference>
<sequence>MTISFSLETPKNDFHLKKAPNVESVRSFVELQAEQLVSQGTICFARIVYYDSVSKSHEEVICYADNQPSFSQKDIAYIRSETWLTDFPHVWDVSEFKLAHPTESFTYVCPIGYKNQKPEYIQIVTHKPLSLQLQNYVRNAAKILGKYIDVYSEKLQHKYQIQLLEHVLHKVGHQLRNYIALIKLYAQNLLIGLQDSSYIEQAKVICESVEDLDANLTDIISCGQGTILKITSQDLRSLVDESIKSFQPLINDKKLKVHVPQTSATLPLDRLQMKQVFDNLLGNAIHFSYENGVITFSWQVFHEEILIKILDEGPGVSQEDMQKMFTPFYSRRPGGTGLGLTIAKKIVLDHYGNIWAHSVSGGGTQFSIILPTKKN</sequence>
<evidence type="ECO:0000313" key="9">
    <source>
        <dbReference type="EMBL" id="RUT08132.1"/>
    </source>
</evidence>
<evidence type="ECO:0000256" key="1">
    <source>
        <dbReference type="ARBA" id="ARBA00000085"/>
    </source>
</evidence>
<keyword evidence="10" id="KW-1185">Reference proteome</keyword>
<dbReference type="GO" id="GO:0016036">
    <property type="term" value="P:cellular response to phosphate starvation"/>
    <property type="evidence" value="ECO:0007669"/>
    <property type="project" value="TreeGrafter"/>
</dbReference>
<dbReference type="SUPFAM" id="SSF47384">
    <property type="entry name" value="Homodimeric domain of signal transducing histidine kinase"/>
    <property type="match status" value="1"/>
</dbReference>
<feature type="domain" description="Histidine kinase" evidence="8">
    <location>
        <begin position="170"/>
        <end position="374"/>
    </location>
</feature>
<organism evidence="9 10">
    <name type="scientific">Dulcicalothrix desertica PCC 7102</name>
    <dbReference type="NCBI Taxonomy" id="232991"/>
    <lineage>
        <taxon>Bacteria</taxon>
        <taxon>Bacillati</taxon>
        <taxon>Cyanobacteriota</taxon>
        <taxon>Cyanophyceae</taxon>
        <taxon>Nostocales</taxon>
        <taxon>Calotrichaceae</taxon>
        <taxon>Dulcicalothrix</taxon>
    </lineage>
</organism>
<dbReference type="GO" id="GO:0005886">
    <property type="term" value="C:plasma membrane"/>
    <property type="evidence" value="ECO:0007669"/>
    <property type="project" value="TreeGrafter"/>
</dbReference>
<dbReference type="InterPro" id="IPR005467">
    <property type="entry name" value="His_kinase_dom"/>
</dbReference>
<dbReference type="PANTHER" id="PTHR45453:SF1">
    <property type="entry name" value="PHOSPHATE REGULON SENSOR PROTEIN PHOR"/>
    <property type="match status" value="1"/>
</dbReference>
<dbReference type="RefSeq" id="WP_127079985.1">
    <property type="nucleotide sequence ID" value="NZ_RSCL01000003.1"/>
</dbReference>
<dbReference type="PRINTS" id="PR00344">
    <property type="entry name" value="BCTRLSENSOR"/>
</dbReference>
<accession>A0A433VQ32</accession>
<keyword evidence="3" id="KW-0597">Phosphoprotein</keyword>
<evidence type="ECO:0000313" key="10">
    <source>
        <dbReference type="Proteomes" id="UP000271624"/>
    </source>
</evidence>
<dbReference type="FunFam" id="3.30.565.10:FF:000006">
    <property type="entry name" value="Sensor histidine kinase WalK"/>
    <property type="match status" value="1"/>
</dbReference>
<evidence type="ECO:0000256" key="7">
    <source>
        <dbReference type="ARBA" id="ARBA00055745"/>
    </source>
</evidence>
<dbReference type="Gene3D" id="3.30.565.10">
    <property type="entry name" value="Histidine kinase-like ATPase, C-terminal domain"/>
    <property type="match status" value="1"/>
</dbReference>
<evidence type="ECO:0000256" key="2">
    <source>
        <dbReference type="ARBA" id="ARBA00012438"/>
    </source>
</evidence>
<keyword evidence="6" id="KW-0902">Two-component regulatory system</keyword>
<dbReference type="SMART" id="SM00387">
    <property type="entry name" value="HATPase_c"/>
    <property type="match status" value="1"/>
</dbReference>
<dbReference type="Pfam" id="PF02518">
    <property type="entry name" value="HATPase_c"/>
    <property type="match status" value="1"/>
</dbReference>
<dbReference type="InterPro" id="IPR050351">
    <property type="entry name" value="BphY/WalK/GraS-like"/>
</dbReference>
<keyword evidence="5 9" id="KW-0418">Kinase</keyword>
<dbReference type="InterPro" id="IPR004358">
    <property type="entry name" value="Sig_transdc_His_kin-like_C"/>
</dbReference>
<comment type="function">
    <text evidence="7">Photoreceptor which exists in two forms that are reversibly interconvertible by light: the R form that absorbs maximally in the red region of the spectrum and the FR form that absorbs maximally in the far-red region.</text>
</comment>
<proteinExistence type="predicted"/>
<dbReference type="EC" id="2.7.13.3" evidence="2"/>
<dbReference type="EMBL" id="RSCL01000003">
    <property type="protein sequence ID" value="RUT08132.1"/>
    <property type="molecule type" value="Genomic_DNA"/>
</dbReference>
<dbReference type="GO" id="GO:0004721">
    <property type="term" value="F:phosphoprotein phosphatase activity"/>
    <property type="evidence" value="ECO:0007669"/>
    <property type="project" value="TreeGrafter"/>
</dbReference>
<dbReference type="PROSITE" id="PS50109">
    <property type="entry name" value="HIS_KIN"/>
    <property type="match status" value="1"/>
</dbReference>
<dbReference type="CDD" id="cd00075">
    <property type="entry name" value="HATPase"/>
    <property type="match status" value="1"/>
</dbReference>
<dbReference type="OrthoDB" id="9815750at2"/>
<name>A0A433VQ32_9CYAN</name>